<reference evidence="1 2" key="1">
    <citation type="submission" date="2018-09" db="EMBL/GenBank/DDBJ databases">
        <authorList>
            <person name="Wang X."/>
            <person name="Du Z."/>
        </authorList>
    </citation>
    <scope>NUCLEOTIDE SEQUENCE [LARGE SCALE GENOMIC DNA]</scope>
    <source>
        <strain evidence="1 2">N3</strain>
    </source>
</reference>
<accession>A0A418PLF0</accession>
<evidence type="ECO:0008006" key="3">
    <source>
        <dbReference type="Google" id="ProtNLM"/>
    </source>
</evidence>
<organism evidence="1 2">
    <name type="scientific">Algoriphagus lacus</name>
    <dbReference type="NCBI Taxonomy" id="2056311"/>
    <lineage>
        <taxon>Bacteria</taxon>
        <taxon>Pseudomonadati</taxon>
        <taxon>Bacteroidota</taxon>
        <taxon>Cytophagia</taxon>
        <taxon>Cytophagales</taxon>
        <taxon>Cyclobacteriaceae</taxon>
        <taxon>Algoriphagus</taxon>
    </lineage>
</organism>
<evidence type="ECO:0000313" key="2">
    <source>
        <dbReference type="Proteomes" id="UP000283522"/>
    </source>
</evidence>
<dbReference type="Proteomes" id="UP000283522">
    <property type="component" value="Unassembled WGS sequence"/>
</dbReference>
<sequence>MKLILADYIASLKEDRELDILIEGILKEKDFEIIYGPQKGVRQYGVDIHTIGKDPVDNIKKLFLITVKQGNLNRKNWQEGIQALEPSLREIISVYIKNNISPAHRKLPIVIVIAHNGINEAAIQQNWTAFQKDYPEYGFDIWQLDTLVSMVSDSMLNERIFSETARELLRKVIVNLYNPEYDLSHFALLLDHIIPFHGSEGKGSKKERVKCLHKINLIMAIVFSYCKREKDSILAIKAGEMTLLKVWVHFWQSGIFSDPPLMKAFIDLLFLKNRINQFYLSRILPVCEIEDGFGKFCYDPIAYNSVVYAHLGQIALCGIESSMLENLFGKSDQNLKEIFASVTIAAANGVVRLFENNQIISTPDTDDRMIEINLAFTLLFILDRKDDVRKMIGEYLECMADAKYMMNRFPDFGNSLEKVAELQAYPELRDLGETESSSLLACLIEWTAVADDQELYQKALIYLNSAFKEINLLLWFPDQDTESKFFREKAVPATGYSLTELSFPEDFQTFKNVVLSDYLHNAQECKFGFIKTGMWQLGMIASLHFRTFIFPYYWRRLIINFSDIESSN</sequence>
<dbReference type="RefSeq" id="WP_119479665.1">
    <property type="nucleotide sequence ID" value="NZ_QXML01000019.1"/>
</dbReference>
<comment type="caution">
    <text evidence="1">The sequence shown here is derived from an EMBL/GenBank/DDBJ whole genome shotgun (WGS) entry which is preliminary data.</text>
</comment>
<proteinExistence type="predicted"/>
<name>A0A418PLF0_9BACT</name>
<dbReference type="AlphaFoldDB" id="A0A418PLF0"/>
<dbReference type="OrthoDB" id="5540856at2"/>
<keyword evidence="2" id="KW-1185">Reference proteome</keyword>
<protein>
    <recommendedName>
        <fullName evidence="3">Chemotaxis protein</fullName>
    </recommendedName>
</protein>
<dbReference type="EMBL" id="QXML01000019">
    <property type="protein sequence ID" value="RIW11975.1"/>
    <property type="molecule type" value="Genomic_DNA"/>
</dbReference>
<gene>
    <name evidence="1" type="ORF">D0X99_20070</name>
</gene>
<evidence type="ECO:0000313" key="1">
    <source>
        <dbReference type="EMBL" id="RIW11975.1"/>
    </source>
</evidence>